<dbReference type="GO" id="GO:0016740">
    <property type="term" value="F:transferase activity"/>
    <property type="evidence" value="ECO:0007669"/>
    <property type="project" value="UniProtKB-KW"/>
</dbReference>
<dbReference type="GO" id="GO:0050566">
    <property type="term" value="F:asparaginyl-tRNA synthase (glutamine-hydrolyzing) activity"/>
    <property type="evidence" value="ECO:0007669"/>
    <property type="project" value="RHEA"/>
</dbReference>
<organism evidence="2 3">
    <name type="scientific">Candidatus Nitrosoglobus terrae</name>
    <dbReference type="NCBI Taxonomy" id="1630141"/>
    <lineage>
        <taxon>Bacteria</taxon>
        <taxon>Pseudomonadati</taxon>
        <taxon>Pseudomonadota</taxon>
        <taxon>Gammaproteobacteria</taxon>
        <taxon>Chromatiales</taxon>
        <taxon>Chromatiaceae</taxon>
        <taxon>Candidatus Nitrosoglobus</taxon>
    </lineage>
</organism>
<dbReference type="EC" id="6.3.5.-" evidence="1"/>
<dbReference type="RefSeq" id="WP_096526525.1">
    <property type="nucleotide sequence ID" value="NZ_AP014836.1"/>
</dbReference>
<comment type="subunit">
    <text evidence="1">Heterotrimer of A, B and C subunits.</text>
</comment>
<comment type="catalytic activity">
    <reaction evidence="1">
        <text>L-aspartyl-tRNA(Asn) + L-glutamine + ATP + H2O = L-asparaginyl-tRNA(Asn) + L-glutamate + ADP + phosphate + 2 H(+)</text>
        <dbReference type="Rhea" id="RHEA:14513"/>
        <dbReference type="Rhea" id="RHEA-COMP:9674"/>
        <dbReference type="Rhea" id="RHEA-COMP:9677"/>
        <dbReference type="ChEBI" id="CHEBI:15377"/>
        <dbReference type="ChEBI" id="CHEBI:15378"/>
        <dbReference type="ChEBI" id="CHEBI:29985"/>
        <dbReference type="ChEBI" id="CHEBI:30616"/>
        <dbReference type="ChEBI" id="CHEBI:43474"/>
        <dbReference type="ChEBI" id="CHEBI:58359"/>
        <dbReference type="ChEBI" id="CHEBI:78515"/>
        <dbReference type="ChEBI" id="CHEBI:78516"/>
        <dbReference type="ChEBI" id="CHEBI:456216"/>
    </reaction>
</comment>
<evidence type="ECO:0000313" key="2">
    <source>
        <dbReference type="EMBL" id="BAW79927.1"/>
    </source>
</evidence>
<name>A0A1Q2SLF4_9GAMM</name>
<keyword evidence="1" id="KW-0436">Ligase</keyword>
<comment type="catalytic activity">
    <reaction evidence="1">
        <text>L-glutamyl-tRNA(Gln) + L-glutamine + ATP + H2O = L-glutaminyl-tRNA(Gln) + L-glutamate + ADP + phosphate + H(+)</text>
        <dbReference type="Rhea" id="RHEA:17521"/>
        <dbReference type="Rhea" id="RHEA-COMP:9681"/>
        <dbReference type="Rhea" id="RHEA-COMP:9684"/>
        <dbReference type="ChEBI" id="CHEBI:15377"/>
        <dbReference type="ChEBI" id="CHEBI:15378"/>
        <dbReference type="ChEBI" id="CHEBI:29985"/>
        <dbReference type="ChEBI" id="CHEBI:30616"/>
        <dbReference type="ChEBI" id="CHEBI:43474"/>
        <dbReference type="ChEBI" id="CHEBI:58359"/>
        <dbReference type="ChEBI" id="CHEBI:78520"/>
        <dbReference type="ChEBI" id="CHEBI:78521"/>
        <dbReference type="ChEBI" id="CHEBI:456216"/>
    </reaction>
</comment>
<dbReference type="PANTHER" id="PTHR15004:SF0">
    <property type="entry name" value="GLUTAMYL-TRNA(GLN) AMIDOTRANSFERASE SUBUNIT C, MITOCHONDRIAL"/>
    <property type="match status" value="1"/>
</dbReference>
<keyword evidence="3" id="KW-1185">Reference proteome</keyword>
<comment type="similarity">
    <text evidence="1">Belongs to the GatC family.</text>
</comment>
<keyword evidence="1" id="KW-0547">Nucleotide-binding</keyword>
<dbReference type="GO" id="GO:0006450">
    <property type="term" value="P:regulation of translational fidelity"/>
    <property type="evidence" value="ECO:0007669"/>
    <property type="project" value="InterPro"/>
</dbReference>
<gene>
    <name evidence="1" type="primary">gatC</name>
    <name evidence="2" type="ORF">TAO_0557</name>
</gene>
<dbReference type="InterPro" id="IPR036113">
    <property type="entry name" value="Asp/Glu-ADT_sf_sub_c"/>
</dbReference>
<dbReference type="GO" id="GO:0070681">
    <property type="term" value="P:glutaminyl-tRNAGln biosynthesis via transamidation"/>
    <property type="evidence" value="ECO:0007669"/>
    <property type="project" value="TreeGrafter"/>
</dbReference>
<dbReference type="Pfam" id="PF02686">
    <property type="entry name" value="GatC"/>
    <property type="match status" value="1"/>
</dbReference>
<dbReference type="OrthoDB" id="9794326at2"/>
<proteinExistence type="inferred from homology"/>
<keyword evidence="2" id="KW-0808">Transferase</keyword>
<dbReference type="GO" id="GO:0050567">
    <property type="term" value="F:glutaminyl-tRNA synthase (glutamine-hydrolyzing) activity"/>
    <property type="evidence" value="ECO:0007669"/>
    <property type="project" value="UniProtKB-UniRule"/>
</dbReference>
<dbReference type="KEGG" id="ntt:TAO_0557"/>
<keyword evidence="1" id="KW-0648">Protein biosynthesis</keyword>
<evidence type="ECO:0000313" key="3">
    <source>
        <dbReference type="Proteomes" id="UP000243679"/>
    </source>
</evidence>
<dbReference type="GO" id="GO:0006412">
    <property type="term" value="P:translation"/>
    <property type="evidence" value="ECO:0007669"/>
    <property type="project" value="UniProtKB-UniRule"/>
</dbReference>
<dbReference type="Gene3D" id="1.10.20.60">
    <property type="entry name" value="Glu-tRNAGln amidotransferase C subunit, N-terminal domain"/>
    <property type="match status" value="1"/>
</dbReference>
<dbReference type="Proteomes" id="UP000243679">
    <property type="component" value="Chromosome"/>
</dbReference>
<dbReference type="SUPFAM" id="SSF141000">
    <property type="entry name" value="Glu-tRNAGln amidotransferase C subunit"/>
    <property type="match status" value="1"/>
</dbReference>
<dbReference type="AlphaFoldDB" id="A0A1Q2SLF4"/>
<dbReference type="NCBIfam" id="TIGR00135">
    <property type="entry name" value="gatC"/>
    <property type="match status" value="1"/>
</dbReference>
<accession>A0A1Q2SLF4</accession>
<protein>
    <recommendedName>
        <fullName evidence="1">Aspartyl/glutamyl-tRNA(Asn/Gln) amidotransferase subunit C</fullName>
        <shortName evidence="1">Asp/Glu-ADT subunit C</shortName>
        <ecNumber evidence="1">6.3.5.-</ecNumber>
    </recommendedName>
</protein>
<dbReference type="EMBL" id="AP014836">
    <property type="protein sequence ID" value="BAW79927.1"/>
    <property type="molecule type" value="Genomic_DNA"/>
</dbReference>
<sequence length="95" mass="10715">MTLTTADVKHITYLSRLAINPETIPNYVQDLSDILDLVIQMNRVDTIGIEPMAHPLETSQRLRPDEITEVNQREIFQSGAPEVEAGIYLVPKVID</sequence>
<keyword evidence="1" id="KW-0067">ATP-binding</keyword>
<comment type="function">
    <text evidence="1">Allows the formation of correctly charged Asn-tRNA(Asn) or Gln-tRNA(Gln) through the transamidation of misacylated Asp-tRNA(Asn) or Glu-tRNA(Gln) in organisms which lack either or both of asparaginyl-tRNA or glutaminyl-tRNA synthetases. The reaction takes place in the presence of glutamine and ATP through an activated phospho-Asp-tRNA(Asn) or phospho-Glu-tRNA(Gln).</text>
</comment>
<dbReference type="InterPro" id="IPR003837">
    <property type="entry name" value="GatC"/>
</dbReference>
<dbReference type="PANTHER" id="PTHR15004">
    <property type="entry name" value="GLUTAMYL-TRNA(GLN) AMIDOTRANSFERASE SUBUNIT C, MITOCHONDRIAL"/>
    <property type="match status" value="1"/>
</dbReference>
<dbReference type="GO" id="GO:0005524">
    <property type="term" value="F:ATP binding"/>
    <property type="evidence" value="ECO:0007669"/>
    <property type="project" value="UniProtKB-KW"/>
</dbReference>
<reference evidence="2 3" key="1">
    <citation type="journal article" date="2017" name="ISME J.">
        <title>An acid-tolerant ammonia-oxidizing ?-proteobacterium from soil.</title>
        <authorList>
            <person name="Hayatsu M."/>
            <person name="Tago K."/>
            <person name="Uchiyama I."/>
            <person name="Toyoda A."/>
            <person name="Wang Y."/>
            <person name="Shimomura Y."/>
            <person name="Okubo T."/>
            <person name="Kurisu F."/>
            <person name="Hirono Y."/>
            <person name="Nonaka K."/>
            <person name="Akiyama H."/>
            <person name="Itoh T."/>
            <person name="Takami H."/>
        </authorList>
    </citation>
    <scope>NUCLEOTIDE SEQUENCE [LARGE SCALE GENOMIC DNA]</scope>
    <source>
        <strain evidence="2 3">TAO100</strain>
    </source>
</reference>
<evidence type="ECO:0000256" key="1">
    <source>
        <dbReference type="HAMAP-Rule" id="MF_00122"/>
    </source>
</evidence>
<dbReference type="HAMAP" id="MF_00122">
    <property type="entry name" value="GatC"/>
    <property type="match status" value="1"/>
</dbReference>